<gene>
    <name evidence="1" type="ORF">Tco_0842836</name>
</gene>
<reference evidence="1" key="2">
    <citation type="submission" date="2022-01" db="EMBL/GenBank/DDBJ databases">
        <authorList>
            <person name="Yamashiro T."/>
            <person name="Shiraishi A."/>
            <person name="Satake H."/>
            <person name="Nakayama K."/>
        </authorList>
    </citation>
    <scope>NUCLEOTIDE SEQUENCE</scope>
</reference>
<organism evidence="1 2">
    <name type="scientific">Tanacetum coccineum</name>
    <dbReference type="NCBI Taxonomy" id="301880"/>
    <lineage>
        <taxon>Eukaryota</taxon>
        <taxon>Viridiplantae</taxon>
        <taxon>Streptophyta</taxon>
        <taxon>Embryophyta</taxon>
        <taxon>Tracheophyta</taxon>
        <taxon>Spermatophyta</taxon>
        <taxon>Magnoliopsida</taxon>
        <taxon>eudicotyledons</taxon>
        <taxon>Gunneridae</taxon>
        <taxon>Pentapetalae</taxon>
        <taxon>asterids</taxon>
        <taxon>campanulids</taxon>
        <taxon>Asterales</taxon>
        <taxon>Asteraceae</taxon>
        <taxon>Asteroideae</taxon>
        <taxon>Anthemideae</taxon>
        <taxon>Anthemidinae</taxon>
        <taxon>Tanacetum</taxon>
    </lineage>
</organism>
<keyword evidence="2" id="KW-1185">Reference proteome</keyword>
<evidence type="ECO:0000313" key="2">
    <source>
        <dbReference type="Proteomes" id="UP001151760"/>
    </source>
</evidence>
<sequence length="101" mass="11392">MVQEWHHHWSGEPFLVPFSTALAVMYGARENGTTTGVVSRSIFSCRSLAPENGTTVPYTLMELIYAHQKAILAPTNEVVDTINDHLLEKFTNGLLKLRQHR</sequence>
<evidence type="ECO:0000313" key="1">
    <source>
        <dbReference type="EMBL" id="GJT08374.1"/>
    </source>
</evidence>
<dbReference type="EMBL" id="BQNB010012825">
    <property type="protein sequence ID" value="GJT08374.1"/>
    <property type="molecule type" value="Genomic_DNA"/>
</dbReference>
<reference evidence="1" key="1">
    <citation type="journal article" date="2022" name="Int. J. Mol. Sci.">
        <title>Draft Genome of Tanacetum Coccineum: Genomic Comparison of Closely Related Tanacetum-Family Plants.</title>
        <authorList>
            <person name="Yamashiro T."/>
            <person name="Shiraishi A."/>
            <person name="Nakayama K."/>
            <person name="Satake H."/>
        </authorList>
    </citation>
    <scope>NUCLEOTIDE SEQUENCE</scope>
</reference>
<evidence type="ECO:0008006" key="3">
    <source>
        <dbReference type="Google" id="ProtNLM"/>
    </source>
</evidence>
<accession>A0ABQ5B244</accession>
<comment type="caution">
    <text evidence="1">The sequence shown here is derived from an EMBL/GenBank/DDBJ whole genome shotgun (WGS) entry which is preliminary data.</text>
</comment>
<dbReference type="Proteomes" id="UP001151760">
    <property type="component" value="Unassembled WGS sequence"/>
</dbReference>
<name>A0ABQ5B244_9ASTR</name>
<protein>
    <recommendedName>
        <fullName evidence="3">ATP-dependent DNA helicase</fullName>
    </recommendedName>
</protein>
<proteinExistence type="predicted"/>